<evidence type="ECO:0000313" key="3">
    <source>
        <dbReference type="Proteomes" id="UP000829992"/>
    </source>
</evidence>
<keyword evidence="3" id="KW-1185">Reference proteome</keyword>
<accession>A0ABY4PUC8</accession>
<dbReference type="Proteomes" id="UP000829992">
    <property type="component" value="Chromosome"/>
</dbReference>
<evidence type="ECO:0000256" key="1">
    <source>
        <dbReference type="SAM" id="MobiDB-lite"/>
    </source>
</evidence>
<dbReference type="EMBL" id="CP097289">
    <property type="protein sequence ID" value="UQT56710.1"/>
    <property type="molecule type" value="Genomic_DNA"/>
</dbReference>
<reference evidence="2 3" key="1">
    <citation type="submission" date="2022-05" db="EMBL/GenBank/DDBJ databases">
        <authorList>
            <person name="Zhou X."/>
            <person name="Li K."/>
            <person name="Man Y."/>
        </authorList>
    </citation>
    <scope>NUCLEOTIDE SEQUENCE [LARGE SCALE GENOMIC DNA]</scope>
    <source>
        <strain evidence="2 3">MS405</strain>
    </source>
</reference>
<protein>
    <submittedName>
        <fullName evidence="2">Uncharacterized protein</fullName>
    </submittedName>
</protein>
<organism evidence="2 3">
    <name type="scientific">Streptomyces durmitorensis</name>
    <dbReference type="NCBI Taxonomy" id="319947"/>
    <lineage>
        <taxon>Bacteria</taxon>
        <taxon>Bacillati</taxon>
        <taxon>Actinomycetota</taxon>
        <taxon>Actinomycetes</taxon>
        <taxon>Kitasatosporales</taxon>
        <taxon>Streptomycetaceae</taxon>
        <taxon>Streptomyces</taxon>
    </lineage>
</organism>
<name>A0ABY4PUC8_9ACTN</name>
<evidence type="ECO:0000313" key="2">
    <source>
        <dbReference type="EMBL" id="UQT56710.1"/>
    </source>
</evidence>
<gene>
    <name evidence="2" type="ORF">M4V62_17290</name>
</gene>
<proteinExistence type="predicted"/>
<feature type="region of interest" description="Disordered" evidence="1">
    <location>
        <begin position="54"/>
        <end position="73"/>
    </location>
</feature>
<dbReference type="RefSeq" id="WP_249588164.1">
    <property type="nucleotide sequence ID" value="NZ_BAAAQL010000010.1"/>
</dbReference>
<sequence>MTSEGLTGATPVVTVALCVKCKKNTSAPVAVRWIQSTSGPGTTLYACPKCAPELGAGPTPDDEIPTPYSKAQE</sequence>